<dbReference type="EMBL" id="JARIHO010000103">
    <property type="protein sequence ID" value="KAJ7303702.1"/>
    <property type="molecule type" value="Genomic_DNA"/>
</dbReference>
<dbReference type="Proteomes" id="UP001218218">
    <property type="component" value="Unassembled WGS sequence"/>
</dbReference>
<protein>
    <submittedName>
        <fullName evidence="3">Uncharacterized protein</fullName>
    </submittedName>
</protein>
<name>A0AAD7E9Y7_9AGAR</name>
<evidence type="ECO:0000256" key="2">
    <source>
        <dbReference type="SAM" id="Phobius"/>
    </source>
</evidence>
<keyword evidence="2" id="KW-0812">Transmembrane</keyword>
<evidence type="ECO:0000313" key="3">
    <source>
        <dbReference type="EMBL" id="KAJ7303702.1"/>
    </source>
</evidence>
<reference evidence="3" key="1">
    <citation type="submission" date="2023-03" db="EMBL/GenBank/DDBJ databases">
        <title>Massive genome expansion in bonnet fungi (Mycena s.s.) driven by repeated elements and novel gene families across ecological guilds.</title>
        <authorList>
            <consortium name="Lawrence Berkeley National Laboratory"/>
            <person name="Harder C.B."/>
            <person name="Miyauchi S."/>
            <person name="Viragh M."/>
            <person name="Kuo A."/>
            <person name="Thoen E."/>
            <person name="Andreopoulos B."/>
            <person name="Lu D."/>
            <person name="Skrede I."/>
            <person name="Drula E."/>
            <person name="Henrissat B."/>
            <person name="Morin E."/>
            <person name="Kohler A."/>
            <person name="Barry K."/>
            <person name="LaButti K."/>
            <person name="Morin E."/>
            <person name="Salamov A."/>
            <person name="Lipzen A."/>
            <person name="Mereny Z."/>
            <person name="Hegedus B."/>
            <person name="Baldrian P."/>
            <person name="Stursova M."/>
            <person name="Weitz H."/>
            <person name="Taylor A."/>
            <person name="Grigoriev I.V."/>
            <person name="Nagy L.G."/>
            <person name="Martin F."/>
            <person name="Kauserud H."/>
        </authorList>
    </citation>
    <scope>NUCLEOTIDE SEQUENCE</scope>
    <source>
        <strain evidence="3">CBHHK002</strain>
    </source>
</reference>
<keyword evidence="4" id="KW-1185">Reference proteome</keyword>
<keyword evidence="2" id="KW-1133">Transmembrane helix</keyword>
<sequence length="258" mass="27520">MSEPTGLDSEAICNSVFDSYSCDSPPKAAAKKNCTTNAGDDVISCYPTADTVVLQDEFTALVWNSNLPDFIQTGLTFITLPETTSPHSDPFAFTAAATATFTSTPRPESTSGSATGSGPPSGDSTVSPSSLPAADIAGVTVASFVAIVMAIATLFIMRRRRRRLARKKQISVDPLPYAEGTFPRSKAELNAEMRAVQGRLRSLRFSNGQTSTQELVEEGEGLGSNSELHRQIAILTAEVERLRSLGAEEPPPYSLQPE</sequence>
<keyword evidence="2" id="KW-0472">Membrane</keyword>
<accession>A0AAD7E9Y7</accession>
<feature type="region of interest" description="Disordered" evidence="1">
    <location>
        <begin position="102"/>
        <end position="129"/>
    </location>
</feature>
<evidence type="ECO:0000256" key="1">
    <source>
        <dbReference type="SAM" id="MobiDB-lite"/>
    </source>
</evidence>
<evidence type="ECO:0000313" key="4">
    <source>
        <dbReference type="Proteomes" id="UP001218218"/>
    </source>
</evidence>
<gene>
    <name evidence="3" type="ORF">DFH08DRAFT_825634</name>
</gene>
<comment type="caution">
    <text evidence="3">The sequence shown here is derived from an EMBL/GenBank/DDBJ whole genome shotgun (WGS) entry which is preliminary data.</text>
</comment>
<dbReference type="AlphaFoldDB" id="A0AAD7E9Y7"/>
<organism evidence="3 4">
    <name type="scientific">Mycena albidolilacea</name>
    <dbReference type="NCBI Taxonomy" id="1033008"/>
    <lineage>
        <taxon>Eukaryota</taxon>
        <taxon>Fungi</taxon>
        <taxon>Dikarya</taxon>
        <taxon>Basidiomycota</taxon>
        <taxon>Agaricomycotina</taxon>
        <taxon>Agaricomycetes</taxon>
        <taxon>Agaricomycetidae</taxon>
        <taxon>Agaricales</taxon>
        <taxon>Marasmiineae</taxon>
        <taxon>Mycenaceae</taxon>
        <taxon>Mycena</taxon>
    </lineage>
</organism>
<proteinExistence type="predicted"/>
<feature type="transmembrane region" description="Helical" evidence="2">
    <location>
        <begin position="136"/>
        <end position="157"/>
    </location>
</feature>